<sequence>MIHTTPSPVEFEYPEVNLSNSELGMLEWVLKSNRDSWQNARGDPNQDYRENDIHDTVSVLNDLISRVTELRLTEVGGGTLSINTPREMDEILFGTLLCLQGIQDGEVELGTQDSDAVAASYKSLLSRFTDAHWEDNPLAEYWHEFGDLTPASPSDPIIKAIVEHGERTHVLRELMARRNMEYTVSALENPERLNADPDDPDDVAQKFIAAWDETRGSMGSHQYQMWLDAAEERVGAGADFLYK</sequence>
<protein>
    <submittedName>
        <fullName evidence="1">Uncharacterized protein</fullName>
    </submittedName>
</protein>
<evidence type="ECO:0000313" key="2">
    <source>
        <dbReference type="Proteomes" id="UP001597185"/>
    </source>
</evidence>
<keyword evidence="2" id="KW-1185">Reference proteome</keyword>
<reference evidence="1 2" key="1">
    <citation type="journal article" date="2019" name="Int. J. Syst. Evol. Microbiol.">
        <title>The Global Catalogue of Microorganisms (GCM) 10K type strain sequencing project: providing services to taxonomists for standard genome sequencing and annotation.</title>
        <authorList>
            <consortium name="The Broad Institute Genomics Platform"/>
            <consortium name="The Broad Institute Genome Sequencing Center for Infectious Disease"/>
            <person name="Wu L."/>
            <person name="Ma J."/>
        </authorList>
    </citation>
    <scope>NUCLEOTIDE SEQUENCE [LARGE SCALE GENOMIC DNA]</scope>
    <source>
        <strain evidence="1 2">CGMCC 1.12689</strain>
    </source>
</reference>
<organism evidence="1 2">
    <name type="scientific">Halorubrum laminariae</name>
    <dbReference type="NCBI Taxonomy" id="1433523"/>
    <lineage>
        <taxon>Archaea</taxon>
        <taxon>Methanobacteriati</taxon>
        <taxon>Methanobacteriota</taxon>
        <taxon>Stenosarchaea group</taxon>
        <taxon>Halobacteria</taxon>
        <taxon>Halobacteriales</taxon>
        <taxon>Haloferacaceae</taxon>
        <taxon>Halorubrum</taxon>
    </lineage>
</organism>
<name>A0ABD6BYQ0_9EURY</name>
<evidence type="ECO:0000313" key="1">
    <source>
        <dbReference type="EMBL" id="MFD1570157.1"/>
    </source>
</evidence>
<dbReference type="EMBL" id="JBHUDB010000002">
    <property type="protein sequence ID" value="MFD1570157.1"/>
    <property type="molecule type" value="Genomic_DNA"/>
</dbReference>
<gene>
    <name evidence="1" type="ORF">ACFR9T_06095</name>
</gene>
<dbReference type="AlphaFoldDB" id="A0ABD6BYQ0"/>
<accession>A0ABD6BYQ0</accession>
<dbReference type="Proteomes" id="UP001597185">
    <property type="component" value="Unassembled WGS sequence"/>
</dbReference>
<dbReference type="RefSeq" id="WP_256397034.1">
    <property type="nucleotide sequence ID" value="NZ_JANHDL010000004.1"/>
</dbReference>
<proteinExistence type="predicted"/>
<comment type="caution">
    <text evidence="1">The sequence shown here is derived from an EMBL/GenBank/DDBJ whole genome shotgun (WGS) entry which is preliminary data.</text>
</comment>